<keyword evidence="3" id="KW-1185">Reference proteome</keyword>
<dbReference type="SUPFAM" id="SSF47413">
    <property type="entry name" value="lambda repressor-like DNA-binding domains"/>
    <property type="match status" value="1"/>
</dbReference>
<feature type="domain" description="HTH cro/C1-type" evidence="1">
    <location>
        <begin position="15"/>
        <end position="69"/>
    </location>
</feature>
<evidence type="ECO:0000259" key="1">
    <source>
        <dbReference type="PROSITE" id="PS50943"/>
    </source>
</evidence>
<dbReference type="Proteomes" id="UP000192343">
    <property type="component" value="Unassembled WGS sequence"/>
</dbReference>
<reference evidence="2 3" key="1">
    <citation type="submission" date="2017-03" db="EMBL/GenBank/DDBJ databases">
        <title>Draft Genome sequence of Marispirochaeta sp. strain JC444.</title>
        <authorList>
            <person name="Shivani Y."/>
            <person name="Subhash Y."/>
            <person name="Sasikala C."/>
            <person name="Ramana C."/>
        </authorList>
    </citation>
    <scope>NUCLEOTIDE SEQUENCE [LARGE SCALE GENOMIC DNA]</scope>
    <source>
        <strain evidence="2 3">JC444</strain>
    </source>
</reference>
<dbReference type="Gene3D" id="1.10.260.40">
    <property type="entry name" value="lambda repressor-like DNA-binding domains"/>
    <property type="match status" value="1"/>
</dbReference>
<dbReference type="RefSeq" id="WP_083053045.1">
    <property type="nucleotide sequence ID" value="NZ_MWQY01000037.1"/>
</dbReference>
<dbReference type="OrthoDB" id="565249at2"/>
<organism evidence="2 3">
    <name type="scientific">Marispirochaeta aestuarii</name>
    <dbReference type="NCBI Taxonomy" id="1963862"/>
    <lineage>
        <taxon>Bacteria</taxon>
        <taxon>Pseudomonadati</taxon>
        <taxon>Spirochaetota</taxon>
        <taxon>Spirochaetia</taxon>
        <taxon>Spirochaetales</taxon>
        <taxon>Spirochaetaceae</taxon>
        <taxon>Marispirochaeta</taxon>
    </lineage>
</organism>
<dbReference type="SMART" id="SM00530">
    <property type="entry name" value="HTH_XRE"/>
    <property type="match status" value="1"/>
</dbReference>
<dbReference type="InterPro" id="IPR001387">
    <property type="entry name" value="Cro/C1-type_HTH"/>
</dbReference>
<dbReference type="PROSITE" id="PS50943">
    <property type="entry name" value="HTH_CROC1"/>
    <property type="match status" value="1"/>
</dbReference>
<dbReference type="NCBIfam" id="TIGR03070">
    <property type="entry name" value="couple_hipB"/>
    <property type="match status" value="1"/>
</dbReference>
<dbReference type="STRING" id="1963862.B4O97_18695"/>
<gene>
    <name evidence="2" type="ORF">B4O97_18695</name>
</gene>
<protein>
    <recommendedName>
        <fullName evidence="1">HTH cro/C1-type domain-containing protein</fullName>
    </recommendedName>
</protein>
<dbReference type="EMBL" id="MWQY01000037">
    <property type="protein sequence ID" value="ORC29913.1"/>
    <property type="molecule type" value="Genomic_DNA"/>
</dbReference>
<dbReference type="InterPro" id="IPR010982">
    <property type="entry name" value="Lambda_DNA-bd_dom_sf"/>
</dbReference>
<dbReference type="CDD" id="cd00093">
    <property type="entry name" value="HTH_XRE"/>
    <property type="match status" value="1"/>
</dbReference>
<evidence type="ECO:0000313" key="3">
    <source>
        <dbReference type="Proteomes" id="UP000192343"/>
    </source>
</evidence>
<name>A0A1Y1RT36_9SPIO</name>
<dbReference type="GO" id="GO:0003677">
    <property type="term" value="F:DNA binding"/>
    <property type="evidence" value="ECO:0007669"/>
    <property type="project" value="InterPro"/>
</dbReference>
<dbReference type="Pfam" id="PF01381">
    <property type="entry name" value="HTH_3"/>
    <property type="match status" value="1"/>
</dbReference>
<accession>A0A1Y1RT36</accession>
<sequence>MKLAIHSAEQIGELIRCERKRQKILQQDLADLSGVSLHFLSNLENGKATVEFQKVLLVLRSLGIEMELRTRYTDKEVS</sequence>
<dbReference type="AlphaFoldDB" id="A0A1Y1RT36"/>
<evidence type="ECO:0000313" key="2">
    <source>
        <dbReference type="EMBL" id="ORC29913.1"/>
    </source>
</evidence>
<dbReference type="InterPro" id="IPR017507">
    <property type="entry name" value="Tscrpt_reg_HipB-like"/>
</dbReference>
<proteinExistence type="predicted"/>
<comment type="caution">
    <text evidence="2">The sequence shown here is derived from an EMBL/GenBank/DDBJ whole genome shotgun (WGS) entry which is preliminary data.</text>
</comment>